<comment type="caution">
    <text evidence="1">The sequence shown here is derived from an EMBL/GenBank/DDBJ whole genome shotgun (WGS) entry which is preliminary data.</text>
</comment>
<name>B5VTM8_YEAS6</name>
<dbReference type="Proteomes" id="UP000008988">
    <property type="component" value="Unassembled WGS sequence"/>
</dbReference>
<dbReference type="AlphaFoldDB" id="B5VTM8"/>
<accession>B5VTM8</accession>
<dbReference type="EMBL" id="ABSV01002411">
    <property type="protein sequence ID" value="EDZ68713.1"/>
    <property type="molecule type" value="Genomic_DNA"/>
</dbReference>
<proteinExistence type="predicted"/>
<protein>
    <submittedName>
        <fullName evidence="1">Uncharacterized protein</fullName>
    </submittedName>
</protein>
<reference evidence="1 2" key="1">
    <citation type="journal article" date="2008" name="FEMS Yeast Res.">
        <title>Comparative genome analysis of a Saccharomyces cerevisiae wine strain.</title>
        <authorList>
            <person name="Borneman A.R."/>
            <person name="Forgan A.H."/>
            <person name="Pretorius I.S."/>
            <person name="Chambers P.J."/>
        </authorList>
    </citation>
    <scope>NUCLEOTIDE SEQUENCE [LARGE SCALE GENOMIC DNA]</scope>
    <source>
        <strain evidence="1 2">AWRI1631</strain>
    </source>
</reference>
<sequence length="36" mass="4352">MYHIYRFSLSLSKRKKGLQLLSQVHKLDLIRTVHQN</sequence>
<gene>
    <name evidence="1" type="ORF">AWRI1631_163400</name>
</gene>
<organism evidence="1 2">
    <name type="scientific">Saccharomyces cerevisiae (strain AWRI1631)</name>
    <name type="common">Baker's yeast</name>
    <dbReference type="NCBI Taxonomy" id="545124"/>
    <lineage>
        <taxon>Eukaryota</taxon>
        <taxon>Fungi</taxon>
        <taxon>Dikarya</taxon>
        <taxon>Ascomycota</taxon>
        <taxon>Saccharomycotina</taxon>
        <taxon>Saccharomycetes</taxon>
        <taxon>Saccharomycetales</taxon>
        <taxon>Saccharomycetaceae</taxon>
        <taxon>Saccharomyces</taxon>
    </lineage>
</organism>
<evidence type="ECO:0000313" key="1">
    <source>
        <dbReference type="EMBL" id="EDZ68713.1"/>
    </source>
</evidence>
<evidence type="ECO:0000313" key="2">
    <source>
        <dbReference type="Proteomes" id="UP000008988"/>
    </source>
</evidence>